<dbReference type="InterPro" id="IPR024161">
    <property type="entry name" value="Znf_nanos-typ"/>
</dbReference>
<dbReference type="GO" id="GO:0008270">
    <property type="term" value="F:zinc ion binding"/>
    <property type="evidence" value="ECO:0007669"/>
    <property type="project" value="UniProtKB-KW"/>
</dbReference>
<evidence type="ECO:0000256" key="3">
    <source>
        <dbReference type="ARBA" id="ARBA00022723"/>
    </source>
</evidence>
<accession>A0A914ZNX3</accession>
<name>A0A914ZNX3_PARUN</name>
<feature type="compositionally biased region" description="Basic and acidic residues" evidence="9">
    <location>
        <begin position="373"/>
        <end position="382"/>
    </location>
</feature>
<dbReference type="PROSITE" id="PS51522">
    <property type="entry name" value="ZF_NANOS"/>
    <property type="match status" value="1"/>
</dbReference>
<evidence type="ECO:0000256" key="7">
    <source>
        <dbReference type="ARBA" id="ARBA00022884"/>
    </source>
</evidence>
<feature type="compositionally biased region" description="Basic and acidic residues" evidence="9">
    <location>
        <begin position="420"/>
        <end position="431"/>
    </location>
</feature>
<dbReference type="WBParaSite" id="PgB04_g133_t03">
    <property type="protein sequence ID" value="PgB04_g133_t03"/>
    <property type="gene ID" value="PgB04_g133"/>
</dbReference>
<dbReference type="Pfam" id="PF05741">
    <property type="entry name" value="zf-nanos"/>
    <property type="match status" value="1"/>
</dbReference>
<evidence type="ECO:0000256" key="6">
    <source>
        <dbReference type="ARBA" id="ARBA00022845"/>
    </source>
</evidence>
<evidence type="ECO:0000256" key="8">
    <source>
        <dbReference type="PROSITE-ProRule" id="PRU00855"/>
    </source>
</evidence>
<evidence type="ECO:0000313" key="13">
    <source>
        <dbReference type="WBParaSite" id="PgB04_g133_t04"/>
    </source>
</evidence>
<evidence type="ECO:0000313" key="12">
    <source>
        <dbReference type="WBParaSite" id="PgB04_g133_t03"/>
    </source>
</evidence>
<keyword evidence="7 8" id="KW-0694">RNA-binding</keyword>
<proteinExistence type="inferred from homology"/>
<dbReference type="InterPro" id="IPR038129">
    <property type="entry name" value="Nanos_sf"/>
</dbReference>
<evidence type="ECO:0000256" key="9">
    <source>
        <dbReference type="SAM" id="MobiDB-lite"/>
    </source>
</evidence>
<keyword evidence="4 8" id="KW-0863">Zinc-finger</keyword>
<dbReference type="WBParaSite" id="PgB04_g133_t05">
    <property type="protein sequence ID" value="PgB04_g133_t05"/>
    <property type="gene ID" value="PgB04_g133"/>
</dbReference>
<comment type="similarity">
    <text evidence="8">Belongs to the nanos family.</text>
</comment>
<evidence type="ECO:0000256" key="5">
    <source>
        <dbReference type="ARBA" id="ARBA00022833"/>
    </source>
</evidence>
<feature type="region of interest" description="Disordered" evidence="9">
    <location>
        <begin position="623"/>
        <end position="656"/>
    </location>
</feature>
<keyword evidence="6 8" id="KW-0810">Translation regulation</keyword>
<dbReference type="GO" id="GO:0003723">
    <property type="term" value="F:RNA binding"/>
    <property type="evidence" value="ECO:0007669"/>
    <property type="project" value="UniProtKB-UniRule"/>
</dbReference>
<dbReference type="GO" id="GO:0005737">
    <property type="term" value="C:cytoplasm"/>
    <property type="evidence" value="ECO:0007669"/>
    <property type="project" value="UniProtKB-SubCell"/>
</dbReference>
<dbReference type="AlphaFoldDB" id="A0A914ZNX3"/>
<evidence type="ECO:0000259" key="10">
    <source>
        <dbReference type="PROSITE" id="PS51522"/>
    </source>
</evidence>
<dbReference type="PANTHER" id="PTHR12887">
    <property type="entry name" value="NANOS PROTEIN"/>
    <property type="match status" value="1"/>
</dbReference>
<feature type="region of interest" description="Disordered" evidence="9">
    <location>
        <begin position="419"/>
        <end position="444"/>
    </location>
</feature>
<dbReference type="InterPro" id="IPR008705">
    <property type="entry name" value="Nanos/Xcar2"/>
</dbReference>
<comment type="subcellular location">
    <subcellularLocation>
        <location evidence="1">Cytoplasm</location>
    </subcellularLocation>
</comment>
<protein>
    <submittedName>
        <fullName evidence="12 13">Nanos-type domain-containing protein</fullName>
    </submittedName>
</protein>
<dbReference type="WBParaSite" id="PgB04_g133_t04">
    <property type="protein sequence ID" value="PgB04_g133_t04"/>
    <property type="gene ID" value="PgB04_g133"/>
</dbReference>
<keyword evidence="5" id="KW-0862">Zinc</keyword>
<keyword evidence="11" id="KW-1185">Reference proteome</keyword>
<keyword evidence="3" id="KW-0479">Metal-binding</keyword>
<dbReference type="GO" id="GO:0006417">
    <property type="term" value="P:regulation of translation"/>
    <property type="evidence" value="ECO:0007669"/>
    <property type="project" value="UniProtKB-UniRule"/>
</dbReference>
<dbReference type="Gene3D" id="4.10.60.30">
    <property type="entry name" value="Nanos, RNA-binding domain"/>
    <property type="match status" value="1"/>
</dbReference>
<reference evidence="12 13" key="1">
    <citation type="submission" date="2022-11" db="UniProtKB">
        <authorList>
            <consortium name="WormBaseParasite"/>
        </authorList>
    </citation>
    <scope>IDENTIFICATION</scope>
</reference>
<organism evidence="11 12">
    <name type="scientific">Parascaris univalens</name>
    <name type="common">Nematode worm</name>
    <dbReference type="NCBI Taxonomy" id="6257"/>
    <lineage>
        <taxon>Eukaryota</taxon>
        <taxon>Metazoa</taxon>
        <taxon>Ecdysozoa</taxon>
        <taxon>Nematoda</taxon>
        <taxon>Chromadorea</taxon>
        <taxon>Rhabditida</taxon>
        <taxon>Spirurina</taxon>
        <taxon>Ascaridomorpha</taxon>
        <taxon>Ascaridoidea</taxon>
        <taxon>Ascarididae</taxon>
        <taxon>Parascaris</taxon>
    </lineage>
</organism>
<feature type="region of interest" description="Disordered" evidence="9">
    <location>
        <begin position="346"/>
        <end position="382"/>
    </location>
</feature>
<evidence type="ECO:0000313" key="11">
    <source>
        <dbReference type="Proteomes" id="UP000887569"/>
    </source>
</evidence>
<feature type="domain" description="Nanos-type" evidence="10">
    <location>
        <begin position="511"/>
        <end position="566"/>
    </location>
</feature>
<evidence type="ECO:0000256" key="1">
    <source>
        <dbReference type="ARBA" id="ARBA00004496"/>
    </source>
</evidence>
<evidence type="ECO:0000256" key="2">
    <source>
        <dbReference type="ARBA" id="ARBA00022490"/>
    </source>
</evidence>
<dbReference type="WBParaSite" id="PgB04_g133_t06">
    <property type="protein sequence ID" value="PgB04_g133_t06"/>
    <property type="gene ID" value="PgB04_g133"/>
</dbReference>
<dbReference type="Proteomes" id="UP000887569">
    <property type="component" value="Unplaced"/>
</dbReference>
<keyword evidence="2" id="KW-0963">Cytoplasm</keyword>
<sequence>MEQTPYVAAGAVIQQCVPSSQAPVITQQHNPQSAMQQSLPNYQSCYAYTSGLGQLTPQQAPFFYSQPQTPSPPADEQAPFTFIPVQTGEQYGSVLPSRSCSQPATCVPSASLHAKIPSSSTGIVPINCSSNAVPPGFKTHLTTTEATAPVNDVALFQSGGVAMGGPPSTKMASASVPTTPTPYNQSCAPLPGSLILEDGRVVCVQQPSLQSRMPFCSTPTQSFVQGPLFAPSSHIVQPVGGTTHQQFIPQTQNNFVSRLPVAATPLVVQNTPRPLMVTQREPIRPRIFMSPLRLPTVRISPDPRIANFARRHNLISLTATPPSYNPASRARKKPIAVLPYTGISRKEEESENENISHNATSKKEWGEPPANVDAREEHMDKSGKEDIISESFHQKNKAVSGAGVANSLTTTNGDIFHLPEAFEHNGSDGRHTLKQQQPQGNPEANKAIAVNERAVEASGGSGESKAAIDVKDDESIAPVQRVSISKEDYAEEGCSPPSAQRVAAGHSAPLECAFCKSKKEPPEVYKSHCLRNVKTGVTTCPKLRQFVCALCMATGDKAHTPFFCPLNKYRGRGRSSNDVRASMRIANTGGPSWVQPRGRSIAPQARWDMRAFADAMAERSANGGRVSYDRSIPSTNRLRDGMQHKRGGGTSSIATR</sequence>
<evidence type="ECO:0000256" key="4">
    <source>
        <dbReference type="ARBA" id="ARBA00022771"/>
    </source>
</evidence>
<dbReference type="WBParaSite" id="PgB04_g133_t07">
    <property type="protein sequence ID" value="PgB04_g133_t07"/>
    <property type="gene ID" value="PgB04_g133"/>
</dbReference>